<keyword evidence="4" id="KW-0862">Zinc</keyword>
<dbReference type="RefSeq" id="WP_207054135.1">
    <property type="nucleotide sequence ID" value="NZ_JAFIMU010000007.1"/>
</dbReference>
<accession>A0ABS3DGJ9</accession>
<keyword evidence="5" id="KW-0482">Metalloprotease</keyword>
<evidence type="ECO:0000259" key="6">
    <source>
        <dbReference type="Pfam" id="PF14464"/>
    </source>
</evidence>
<reference evidence="7 8" key="1">
    <citation type="submission" date="2021-02" db="EMBL/GenBank/DDBJ databases">
        <title>De Novo genome assembly of isolated myxobacteria.</title>
        <authorList>
            <person name="Stevens D.C."/>
        </authorList>
    </citation>
    <scope>NUCLEOTIDE SEQUENCE [LARGE SCALE GENOMIC DNA]</scope>
    <source>
        <strain evidence="7 8">ATCC 29039</strain>
    </source>
</reference>
<dbReference type="Proteomes" id="UP000664052">
    <property type="component" value="Unassembled WGS sequence"/>
</dbReference>
<evidence type="ECO:0000256" key="3">
    <source>
        <dbReference type="ARBA" id="ARBA00022801"/>
    </source>
</evidence>
<feature type="domain" description="JAB" evidence="6">
    <location>
        <begin position="18"/>
        <end position="136"/>
    </location>
</feature>
<sequence>MPDLEFRSADACFRVHLPQPLVRKLLKLCLASKRHETGGILVGHYSEALDCARLREVSGPPPDSARGLTWFERGTKGLQALLDRSWNSRRDHYLGEWHFHPFAAPIPSATDLRQLMAIARAPRYQCPEPLLLIVGGDPAGEWSISVHVVPRDAEAVPLSQV</sequence>
<keyword evidence="8" id="KW-1185">Reference proteome</keyword>
<evidence type="ECO:0000256" key="5">
    <source>
        <dbReference type="ARBA" id="ARBA00023049"/>
    </source>
</evidence>
<keyword evidence="3" id="KW-0378">Hydrolase</keyword>
<proteinExistence type="predicted"/>
<dbReference type="SUPFAM" id="SSF102712">
    <property type="entry name" value="JAB1/MPN domain"/>
    <property type="match status" value="1"/>
</dbReference>
<name>A0ABS3DGJ9_9BACT</name>
<dbReference type="InterPro" id="IPR028090">
    <property type="entry name" value="JAB_dom_prok"/>
</dbReference>
<keyword evidence="1" id="KW-0645">Protease</keyword>
<gene>
    <name evidence="7" type="ORF">JYK02_23365</name>
</gene>
<dbReference type="Pfam" id="PF14464">
    <property type="entry name" value="Prok-JAB"/>
    <property type="match status" value="1"/>
</dbReference>
<evidence type="ECO:0000256" key="1">
    <source>
        <dbReference type="ARBA" id="ARBA00022670"/>
    </source>
</evidence>
<dbReference type="EMBL" id="JAFIMU010000007">
    <property type="protein sequence ID" value="MBN8230456.1"/>
    <property type="molecule type" value="Genomic_DNA"/>
</dbReference>
<evidence type="ECO:0000256" key="4">
    <source>
        <dbReference type="ARBA" id="ARBA00022833"/>
    </source>
</evidence>
<evidence type="ECO:0000256" key="2">
    <source>
        <dbReference type="ARBA" id="ARBA00022723"/>
    </source>
</evidence>
<comment type="caution">
    <text evidence="7">The sequence shown here is derived from an EMBL/GenBank/DDBJ whole genome shotgun (WGS) entry which is preliminary data.</text>
</comment>
<evidence type="ECO:0000313" key="8">
    <source>
        <dbReference type="Proteomes" id="UP000664052"/>
    </source>
</evidence>
<protein>
    <submittedName>
        <fullName evidence="7">Mov34/MPN/PAD-1 family protein</fullName>
    </submittedName>
</protein>
<keyword evidence="2" id="KW-0479">Metal-binding</keyword>
<organism evidence="7 8">
    <name type="scientific">Corallococcus macrosporus</name>
    <dbReference type="NCBI Taxonomy" id="35"/>
    <lineage>
        <taxon>Bacteria</taxon>
        <taxon>Pseudomonadati</taxon>
        <taxon>Myxococcota</taxon>
        <taxon>Myxococcia</taxon>
        <taxon>Myxococcales</taxon>
        <taxon>Cystobacterineae</taxon>
        <taxon>Myxococcaceae</taxon>
        <taxon>Corallococcus</taxon>
    </lineage>
</organism>
<dbReference type="Gene3D" id="3.40.140.10">
    <property type="entry name" value="Cytidine Deaminase, domain 2"/>
    <property type="match status" value="1"/>
</dbReference>
<evidence type="ECO:0000313" key="7">
    <source>
        <dbReference type="EMBL" id="MBN8230456.1"/>
    </source>
</evidence>